<evidence type="ECO:0000313" key="3">
    <source>
        <dbReference type="Proteomes" id="UP000812287"/>
    </source>
</evidence>
<dbReference type="GeneID" id="66101568"/>
<dbReference type="EMBL" id="MU250538">
    <property type="protein sequence ID" value="KAG7444926.1"/>
    <property type="molecule type" value="Genomic_DNA"/>
</dbReference>
<feature type="compositionally biased region" description="Basic residues" evidence="1">
    <location>
        <begin position="107"/>
        <end position="121"/>
    </location>
</feature>
<gene>
    <name evidence="2" type="ORF">BT62DRAFT_1077154</name>
</gene>
<comment type="caution">
    <text evidence="2">The sequence shown here is derived from an EMBL/GenBank/DDBJ whole genome shotgun (WGS) entry which is preliminary data.</text>
</comment>
<reference evidence="2" key="1">
    <citation type="submission" date="2020-11" db="EMBL/GenBank/DDBJ databases">
        <title>Adaptations for nitrogen fixation in a non-lichenized fungal sporocarp promotes dispersal by wood-feeding termites.</title>
        <authorList>
            <consortium name="DOE Joint Genome Institute"/>
            <person name="Koch R.A."/>
            <person name="Yoon G."/>
            <person name="Arayal U."/>
            <person name="Lail K."/>
            <person name="Amirebrahimi M."/>
            <person name="Labutti K."/>
            <person name="Lipzen A."/>
            <person name="Riley R."/>
            <person name="Barry K."/>
            <person name="Henrissat B."/>
            <person name="Grigoriev I.V."/>
            <person name="Herr J.R."/>
            <person name="Aime M.C."/>
        </authorList>
    </citation>
    <scope>NUCLEOTIDE SEQUENCE</scope>
    <source>
        <strain evidence="2">MCA 3950</strain>
    </source>
</reference>
<dbReference type="OrthoDB" id="2978932at2759"/>
<sequence length="247" mass="27838">MSTGTAHIDYTLPRLSRKTRAEIRQSYRTLETPVASLVLQYGVTAKTIVRCLNNHYQDDLTWDQGYINGMRNDFFGYDNGKKCPAEISPPKTPVRPRNNEHEVGKASNRRKKAILISHKRGGPPSASLGSGPTVTRRLTRSSDNKNDEPDVITISDDEVKPNLTMKVEGFDSAVDGFLRSLNSPHMKPIFEKCGISTRNHLLSVSKHIRESHKREDLKKTFQDQGMTIGDWFNVVDALLEYSDNPLV</sequence>
<feature type="compositionally biased region" description="Low complexity" evidence="1">
    <location>
        <begin position="122"/>
        <end position="132"/>
    </location>
</feature>
<dbReference type="AlphaFoldDB" id="A0A9P7VS16"/>
<accession>A0A9P7VS16</accession>
<feature type="region of interest" description="Disordered" evidence="1">
    <location>
        <begin position="87"/>
        <end position="150"/>
    </location>
</feature>
<protein>
    <submittedName>
        <fullName evidence="2">Uncharacterized protein</fullName>
    </submittedName>
</protein>
<name>A0A9P7VS16_9AGAR</name>
<evidence type="ECO:0000313" key="2">
    <source>
        <dbReference type="EMBL" id="KAG7444926.1"/>
    </source>
</evidence>
<dbReference type="RefSeq" id="XP_043038426.1">
    <property type="nucleotide sequence ID" value="XM_043179274.1"/>
</dbReference>
<keyword evidence="3" id="KW-1185">Reference proteome</keyword>
<proteinExistence type="predicted"/>
<dbReference type="Proteomes" id="UP000812287">
    <property type="component" value="Unassembled WGS sequence"/>
</dbReference>
<organism evidence="2 3">
    <name type="scientific">Guyanagaster necrorhizus</name>
    <dbReference type="NCBI Taxonomy" id="856835"/>
    <lineage>
        <taxon>Eukaryota</taxon>
        <taxon>Fungi</taxon>
        <taxon>Dikarya</taxon>
        <taxon>Basidiomycota</taxon>
        <taxon>Agaricomycotina</taxon>
        <taxon>Agaricomycetes</taxon>
        <taxon>Agaricomycetidae</taxon>
        <taxon>Agaricales</taxon>
        <taxon>Marasmiineae</taxon>
        <taxon>Physalacriaceae</taxon>
        <taxon>Guyanagaster</taxon>
    </lineage>
</organism>
<evidence type="ECO:0000256" key="1">
    <source>
        <dbReference type="SAM" id="MobiDB-lite"/>
    </source>
</evidence>